<feature type="compositionally biased region" description="Low complexity" evidence="4">
    <location>
        <begin position="910"/>
        <end position="925"/>
    </location>
</feature>
<evidence type="ECO:0000256" key="2">
    <source>
        <dbReference type="ARBA" id="ARBA00022737"/>
    </source>
</evidence>
<dbReference type="EMBL" id="JAODUO010000494">
    <property type="protein sequence ID" value="KAK2179366.1"/>
    <property type="molecule type" value="Genomic_DNA"/>
</dbReference>
<dbReference type="InterPro" id="IPR045151">
    <property type="entry name" value="DCAF8"/>
</dbReference>
<dbReference type="SUPFAM" id="SSF50978">
    <property type="entry name" value="WD40 repeat-like"/>
    <property type="match status" value="1"/>
</dbReference>
<feature type="compositionally biased region" description="Polar residues" evidence="4">
    <location>
        <begin position="321"/>
        <end position="334"/>
    </location>
</feature>
<feature type="compositionally biased region" description="Low complexity" evidence="4">
    <location>
        <begin position="1055"/>
        <end position="1071"/>
    </location>
</feature>
<evidence type="ECO:0000313" key="6">
    <source>
        <dbReference type="Proteomes" id="UP001209878"/>
    </source>
</evidence>
<dbReference type="InterPro" id="IPR001680">
    <property type="entry name" value="WD40_rpt"/>
</dbReference>
<feature type="region of interest" description="Disordered" evidence="4">
    <location>
        <begin position="213"/>
        <end position="351"/>
    </location>
</feature>
<dbReference type="InterPro" id="IPR036322">
    <property type="entry name" value="WD40_repeat_dom_sf"/>
</dbReference>
<dbReference type="Proteomes" id="UP001209878">
    <property type="component" value="Unassembled WGS sequence"/>
</dbReference>
<feature type="compositionally biased region" description="Low complexity" evidence="4">
    <location>
        <begin position="1100"/>
        <end position="1116"/>
    </location>
</feature>
<dbReference type="PROSITE" id="PS50082">
    <property type="entry name" value="WD_REPEATS_2"/>
    <property type="match status" value="1"/>
</dbReference>
<keyword evidence="2" id="KW-0677">Repeat</keyword>
<feature type="compositionally biased region" description="Polar residues" evidence="4">
    <location>
        <begin position="342"/>
        <end position="351"/>
    </location>
</feature>
<feature type="region of interest" description="Disordered" evidence="4">
    <location>
        <begin position="658"/>
        <end position="817"/>
    </location>
</feature>
<feature type="compositionally biased region" description="Basic and acidic residues" evidence="4">
    <location>
        <begin position="766"/>
        <end position="784"/>
    </location>
</feature>
<sequence length="1172" mass="124798">MFRDTNDLAYGRSTNLSLFRRAKGRDTFGNIVCAQFAEGHGGNLSFIQRLKLEAKLAVHNGCVNTMCWNESGSLILSGSDDQYLKITDPFNRNVISSVHSGHRANIFSAKFLPNSRDSHDVLINCSRAVTSLAINPCTPYELAVGCSDSTVRIFDRRMLGTAATGSRDGTELLTNYSSEHLYLFNLKMDGKKLQEFTTNLKVRLLWRTMDPATEETASGLTSSHQTPVKRLRLRGDWSDTGPGARPERERADQEEGASRQAQSMTEGSTVEEARASAPEPDHASLSHQSSLPQSAASTTASALVDSEEPSTSQAPDCPEPSSGNSSIQANQSIHGSDEESATAATKSLGSQRVATSLGAIAPSGAGAREMVCRLAKQLTCDVEPDAEVTVDGVDAGDSSKVIETEVTAGSSKGNSEDAGGCDVERDLVASSFDSMTSPDGISLDGSASCSEKDLSLLKDTEKPVIDTQTVAVSCRSELGHVGDKYATSDTASVDDTRSKEPPLTLSDIKIDCESECRDSTPVTGDIRTDANVHTSDLIETNTALTVVTEDDCPASVTGHLSITDHVGQDQTVITGHLSTTDHVGQDQTDGTVVGGSTSGDDQSHDHGSEPGNVASVRHVIEASPTNLQPVISLHYCTEGTTSSTIRVDFEALSERQRHLVDERDPPQGVATCRPQPAEDISVAGKPASDVNMESNMSTGSSDSDMSMSSVEGHDPQGEKTTTGKGEKRSHKQLGSDSSSSDDRERPRQSGSTCGPSASANIPPPNRHSERMDEMAESTSTHEAEAQGSVEVTEDSMRTSTSRDNDNLGPGPTPEENLNCGHIFVWERATARLAMLLEADKHVVNCVQPHPYDPSKSPPGSTVSSSTPTTQVSHPRVNCVQLHPYDPSKSPPWSTVSSPIPYDPSKSLPGSTVSSPTPTTQVSHSQGQLCPVPPLRPKVNCVQSHPYNPSKSPPGSTVSSPTPTTQVSHSQCQLCPVPPLQPKVNCGQSHPYNPSKSLPVVNCVQSHPYNPSKSLPGSTVSSPTPTTQVSHSQGQLCPVPPLQPKVNYVQSHPYNPSKSPPGSTMSSPTPTTQVSHPLGQLCPVPPLQPKVDYVQSHPYNPSKSPPGSTMSSPTPTTQIMRRNDVMLEETRDTITVPASFMLRMLASLNHFRGARGPPPRHRPSDASSSSDDG</sequence>
<evidence type="ECO:0000256" key="3">
    <source>
        <dbReference type="PROSITE-ProRule" id="PRU00221"/>
    </source>
</evidence>
<feature type="compositionally biased region" description="Basic and acidic residues" evidence="4">
    <location>
        <begin position="245"/>
        <end position="257"/>
    </location>
</feature>
<dbReference type="Pfam" id="PF00400">
    <property type="entry name" value="WD40"/>
    <property type="match status" value="2"/>
</dbReference>
<feature type="compositionally biased region" description="Low complexity" evidence="4">
    <location>
        <begin position="1017"/>
        <end position="1032"/>
    </location>
</feature>
<evidence type="ECO:0000256" key="4">
    <source>
        <dbReference type="SAM" id="MobiDB-lite"/>
    </source>
</evidence>
<comment type="caution">
    <text evidence="5">The sequence shown here is derived from an EMBL/GenBank/DDBJ whole genome shotgun (WGS) entry which is preliminary data.</text>
</comment>
<evidence type="ECO:0000313" key="5">
    <source>
        <dbReference type="EMBL" id="KAK2179366.1"/>
    </source>
</evidence>
<feature type="compositionally biased region" description="Polar residues" evidence="4">
    <location>
        <begin position="285"/>
        <end position="301"/>
    </location>
</feature>
<feature type="region of interest" description="Disordered" evidence="4">
    <location>
        <begin position="847"/>
        <end position="971"/>
    </location>
</feature>
<dbReference type="Gene3D" id="2.130.10.10">
    <property type="entry name" value="YVTN repeat-like/Quinoprotein amine dehydrogenase"/>
    <property type="match status" value="1"/>
</dbReference>
<gene>
    <name evidence="5" type="ORF">NP493_494g02000</name>
</gene>
<name>A0AAD9NSV7_RIDPI</name>
<keyword evidence="6" id="KW-1185">Reference proteome</keyword>
<feature type="compositionally biased region" description="Low complexity" evidence="4">
    <location>
        <begin position="948"/>
        <end position="971"/>
    </location>
</feature>
<feature type="region of interest" description="Disordered" evidence="4">
    <location>
        <begin position="578"/>
        <end position="612"/>
    </location>
</feature>
<feature type="compositionally biased region" description="Basic and acidic residues" evidence="4">
    <location>
        <begin position="271"/>
        <end position="284"/>
    </location>
</feature>
<feature type="compositionally biased region" description="Polar residues" evidence="4">
    <location>
        <begin position="748"/>
        <end position="759"/>
    </location>
</feature>
<feature type="region of interest" description="Disordered" evidence="4">
    <location>
        <begin position="1150"/>
        <end position="1172"/>
    </location>
</feature>
<reference evidence="5" key="1">
    <citation type="journal article" date="2023" name="Mol. Biol. Evol.">
        <title>Third-Generation Sequencing Reveals the Adaptive Role of the Epigenome in Three Deep-Sea Polychaetes.</title>
        <authorList>
            <person name="Perez M."/>
            <person name="Aroh O."/>
            <person name="Sun Y."/>
            <person name="Lan Y."/>
            <person name="Juniper S.K."/>
            <person name="Young C.R."/>
            <person name="Angers B."/>
            <person name="Qian P.Y."/>
        </authorList>
    </citation>
    <scope>NUCLEOTIDE SEQUENCE</scope>
    <source>
        <strain evidence="5">R07B-5</strain>
    </source>
</reference>
<dbReference type="GO" id="GO:0045944">
    <property type="term" value="P:positive regulation of transcription by RNA polymerase II"/>
    <property type="evidence" value="ECO:0007669"/>
    <property type="project" value="TreeGrafter"/>
</dbReference>
<protein>
    <recommendedName>
        <fullName evidence="7">Nuclear receptor interaction protein</fullName>
    </recommendedName>
</protein>
<feature type="repeat" description="WD" evidence="3">
    <location>
        <begin position="56"/>
        <end position="97"/>
    </location>
</feature>
<dbReference type="SMART" id="SM00320">
    <property type="entry name" value="WD40"/>
    <property type="match status" value="2"/>
</dbReference>
<feature type="region of interest" description="Disordered" evidence="4">
    <location>
        <begin position="1048"/>
        <end position="1123"/>
    </location>
</feature>
<dbReference type="GO" id="GO:0080008">
    <property type="term" value="C:Cul4-RING E3 ubiquitin ligase complex"/>
    <property type="evidence" value="ECO:0007669"/>
    <property type="project" value="TreeGrafter"/>
</dbReference>
<feature type="compositionally biased region" description="Basic and acidic residues" evidence="4">
    <location>
        <begin position="794"/>
        <end position="805"/>
    </location>
</feature>
<evidence type="ECO:0008006" key="7">
    <source>
        <dbReference type="Google" id="ProtNLM"/>
    </source>
</evidence>
<feature type="compositionally biased region" description="Low complexity" evidence="4">
    <location>
        <begin position="853"/>
        <end position="872"/>
    </location>
</feature>
<dbReference type="PANTHER" id="PTHR15574">
    <property type="entry name" value="WD REPEAT DOMAIN-CONTAINING FAMILY"/>
    <property type="match status" value="1"/>
</dbReference>
<proteinExistence type="predicted"/>
<feature type="compositionally biased region" description="Low complexity" evidence="4">
    <location>
        <begin position="692"/>
        <end position="709"/>
    </location>
</feature>
<accession>A0AAD9NSV7</accession>
<feature type="compositionally biased region" description="Polar residues" evidence="4">
    <location>
        <begin position="259"/>
        <end position="268"/>
    </location>
</feature>
<dbReference type="InterPro" id="IPR015943">
    <property type="entry name" value="WD40/YVTN_repeat-like_dom_sf"/>
</dbReference>
<dbReference type="AlphaFoldDB" id="A0AAD9NSV7"/>
<evidence type="ECO:0000256" key="1">
    <source>
        <dbReference type="ARBA" id="ARBA00022574"/>
    </source>
</evidence>
<dbReference type="GO" id="GO:0005737">
    <property type="term" value="C:cytoplasm"/>
    <property type="evidence" value="ECO:0007669"/>
    <property type="project" value="TreeGrafter"/>
</dbReference>
<feature type="compositionally biased region" description="Polar residues" evidence="4">
    <location>
        <begin position="578"/>
        <end position="587"/>
    </location>
</feature>
<keyword evidence="1 3" id="KW-0853">WD repeat</keyword>
<feature type="compositionally biased region" description="Polar residues" evidence="4">
    <location>
        <begin position="215"/>
        <end position="226"/>
    </location>
</feature>
<dbReference type="PANTHER" id="PTHR15574:SF39">
    <property type="entry name" value="DDB1- AND CUL4-ASSOCIATED FACTOR 6"/>
    <property type="match status" value="1"/>
</dbReference>
<feature type="region of interest" description="Disordered" evidence="4">
    <location>
        <begin position="1011"/>
        <end position="1034"/>
    </location>
</feature>
<organism evidence="5 6">
    <name type="scientific">Ridgeia piscesae</name>
    <name type="common">Tubeworm</name>
    <dbReference type="NCBI Taxonomy" id="27915"/>
    <lineage>
        <taxon>Eukaryota</taxon>
        <taxon>Metazoa</taxon>
        <taxon>Spiralia</taxon>
        <taxon>Lophotrochozoa</taxon>
        <taxon>Annelida</taxon>
        <taxon>Polychaeta</taxon>
        <taxon>Sedentaria</taxon>
        <taxon>Canalipalpata</taxon>
        <taxon>Sabellida</taxon>
        <taxon>Siboglinidae</taxon>
        <taxon>Ridgeia</taxon>
    </lineage>
</organism>